<feature type="region of interest" description="Disordered" evidence="1">
    <location>
        <begin position="61"/>
        <end position="84"/>
    </location>
</feature>
<dbReference type="WBParaSite" id="nRc.2.0.1.t13171-RA">
    <property type="protein sequence ID" value="nRc.2.0.1.t13171-RA"/>
    <property type="gene ID" value="nRc.2.0.1.g13171"/>
</dbReference>
<protein>
    <submittedName>
        <fullName evidence="3">Uncharacterized protein</fullName>
    </submittedName>
</protein>
<dbReference type="Proteomes" id="UP000887565">
    <property type="component" value="Unplaced"/>
</dbReference>
<feature type="compositionally biased region" description="Polar residues" evidence="1">
    <location>
        <begin position="61"/>
        <end position="75"/>
    </location>
</feature>
<reference evidence="3" key="1">
    <citation type="submission" date="2022-11" db="UniProtKB">
        <authorList>
            <consortium name="WormBaseParasite"/>
        </authorList>
    </citation>
    <scope>IDENTIFICATION</scope>
</reference>
<sequence>MDETDNLYYYGQIRGLVKDGFCNRFAALTWLLPKRPFAPYESSTRFDRSHFVLGRLLAQHPNQRPKTTNAQNNAHRQFKPSPSFMTGNAQVDASHLAAFQIRSLQTRS</sequence>
<keyword evidence="2" id="KW-1185">Reference proteome</keyword>
<proteinExistence type="predicted"/>
<accession>A0A915IG47</accession>
<name>A0A915IG47_ROMCU</name>
<evidence type="ECO:0000313" key="2">
    <source>
        <dbReference type="Proteomes" id="UP000887565"/>
    </source>
</evidence>
<evidence type="ECO:0000256" key="1">
    <source>
        <dbReference type="SAM" id="MobiDB-lite"/>
    </source>
</evidence>
<evidence type="ECO:0000313" key="3">
    <source>
        <dbReference type="WBParaSite" id="nRc.2.0.1.t13171-RA"/>
    </source>
</evidence>
<dbReference type="AlphaFoldDB" id="A0A915IG47"/>
<organism evidence="2 3">
    <name type="scientific">Romanomermis culicivorax</name>
    <name type="common">Nematode worm</name>
    <dbReference type="NCBI Taxonomy" id="13658"/>
    <lineage>
        <taxon>Eukaryota</taxon>
        <taxon>Metazoa</taxon>
        <taxon>Ecdysozoa</taxon>
        <taxon>Nematoda</taxon>
        <taxon>Enoplea</taxon>
        <taxon>Dorylaimia</taxon>
        <taxon>Mermithida</taxon>
        <taxon>Mermithoidea</taxon>
        <taxon>Mermithidae</taxon>
        <taxon>Romanomermis</taxon>
    </lineage>
</organism>